<dbReference type="SUPFAM" id="SSF55315">
    <property type="entry name" value="L30e-like"/>
    <property type="match status" value="1"/>
</dbReference>
<keyword evidence="1 5" id="KW-0489">Methyltransferase</keyword>
<dbReference type="InterPro" id="IPR029028">
    <property type="entry name" value="Alpha/beta_knot_MTases"/>
</dbReference>
<dbReference type="PANTHER" id="PTHR43191:SF2">
    <property type="entry name" value="RRNA METHYLTRANSFERASE 3, MITOCHONDRIAL"/>
    <property type="match status" value="1"/>
</dbReference>
<dbReference type="STRING" id="1210086.GCA_001613105_02392"/>
<dbReference type="InterPro" id="IPR051259">
    <property type="entry name" value="rRNA_Methyltransferase"/>
</dbReference>
<dbReference type="InterPro" id="IPR001537">
    <property type="entry name" value="SpoU_MeTrfase"/>
</dbReference>
<dbReference type="RefSeq" id="WP_067996357.1">
    <property type="nucleotide sequence ID" value="NZ_QQBC01000007.1"/>
</dbReference>
<dbReference type="GO" id="GO:0008173">
    <property type="term" value="F:RNA methyltransferase activity"/>
    <property type="evidence" value="ECO:0007669"/>
    <property type="project" value="InterPro"/>
</dbReference>
<dbReference type="GO" id="GO:0032259">
    <property type="term" value="P:methylation"/>
    <property type="evidence" value="ECO:0007669"/>
    <property type="project" value="UniProtKB-KW"/>
</dbReference>
<dbReference type="InterPro" id="IPR029064">
    <property type="entry name" value="Ribosomal_eL30-like_sf"/>
</dbReference>
<evidence type="ECO:0000313" key="6">
    <source>
        <dbReference type="Proteomes" id="UP000254869"/>
    </source>
</evidence>
<keyword evidence="2 5" id="KW-0808">Transferase</keyword>
<accession>A0A370I235</accession>
<feature type="domain" description="SpoU L30e-like N-terminal" evidence="4">
    <location>
        <begin position="5"/>
        <end position="95"/>
    </location>
</feature>
<sequence length="274" mass="29389">MTTRNAAVGEWQAYLTNRAKRHRDGRFLVHGRAALTAAVRGQWPLETLLYRVGTPELPAWARELLDRSDAPNTGLVPELMTELADSVTGTPDLVAVAKLRTPSLDEFTPGAPGDRHPPVVVVIEQPTSPLRLGSVIRSAHGFGAAAVVISGTGADHFDPRCVRASEGALFGIPVFRVSGASPVHDFCDRQAGRDIATWIVGVVPGRADPGIRAVYEQDFRDATIVVIGDEAEDLGPAWRESCDELVSIPVEGAIAAPCAASIALYEIFRQRRTG</sequence>
<protein>
    <submittedName>
        <fullName evidence="5">23S rRNA (Guanosine2251-2'-O)-methyltransferase/TrmH family RNA methyltransferase</fullName>
    </submittedName>
</protein>
<dbReference type="EMBL" id="QQBC01000007">
    <property type="protein sequence ID" value="RDI64808.1"/>
    <property type="molecule type" value="Genomic_DNA"/>
</dbReference>
<dbReference type="Proteomes" id="UP000254869">
    <property type="component" value="Unassembled WGS sequence"/>
</dbReference>
<proteinExistence type="predicted"/>
<dbReference type="SUPFAM" id="SSF75217">
    <property type="entry name" value="alpha/beta knot"/>
    <property type="match status" value="1"/>
</dbReference>
<dbReference type="Gene3D" id="3.30.1330.30">
    <property type="match status" value="1"/>
</dbReference>
<dbReference type="InterPro" id="IPR029026">
    <property type="entry name" value="tRNA_m1G_MTases_N"/>
</dbReference>
<gene>
    <name evidence="5" type="ORF">DFR76_107184</name>
</gene>
<dbReference type="Gene3D" id="3.40.1280.10">
    <property type="match status" value="1"/>
</dbReference>
<evidence type="ECO:0000259" key="4">
    <source>
        <dbReference type="Pfam" id="PF22655"/>
    </source>
</evidence>
<dbReference type="Pfam" id="PF22655">
    <property type="entry name" value="SpoU_sub_bind_like"/>
    <property type="match status" value="1"/>
</dbReference>
<feature type="domain" description="tRNA/rRNA methyltransferase SpoU type" evidence="3">
    <location>
        <begin position="119"/>
        <end position="254"/>
    </location>
</feature>
<evidence type="ECO:0000313" key="5">
    <source>
        <dbReference type="EMBL" id="RDI64808.1"/>
    </source>
</evidence>
<reference evidence="5 6" key="1">
    <citation type="submission" date="2018-07" db="EMBL/GenBank/DDBJ databases">
        <title>Genomic Encyclopedia of Type Strains, Phase IV (KMG-IV): sequencing the most valuable type-strain genomes for metagenomic binning, comparative biology and taxonomic classification.</title>
        <authorList>
            <person name="Goeker M."/>
        </authorList>
    </citation>
    <scope>NUCLEOTIDE SEQUENCE [LARGE SCALE GENOMIC DNA]</scope>
    <source>
        <strain evidence="5 6">DSM 44290</strain>
    </source>
</reference>
<evidence type="ECO:0000256" key="1">
    <source>
        <dbReference type="ARBA" id="ARBA00022603"/>
    </source>
</evidence>
<dbReference type="Pfam" id="PF00588">
    <property type="entry name" value="SpoU_methylase"/>
    <property type="match status" value="1"/>
</dbReference>
<dbReference type="AlphaFoldDB" id="A0A370I235"/>
<name>A0A370I235_9NOCA</name>
<dbReference type="PANTHER" id="PTHR43191">
    <property type="entry name" value="RRNA METHYLTRANSFERASE 3"/>
    <property type="match status" value="1"/>
</dbReference>
<evidence type="ECO:0000259" key="3">
    <source>
        <dbReference type="Pfam" id="PF00588"/>
    </source>
</evidence>
<comment type="caution">
    <text evidence="5">The sequence shown here is derived from an EMBL/GenBank/DDBJ whole genome shotgun (WGS) entry which is preliminary data.</text>
</comment>
<dbReference type="GO" id="GO:0006396">
    <property type="term" value="P:RNA processing"/>
    <property type="evidence" value="ECO:0007669"/>
    <property type="project" value="InterPro"/>
</dbReference>
<dbReference type="InterPro" id="IPR054578">
    <property type="entry name" value="SpoU_sub_bind-like_N"/>
</dbReference>
<organism evidence="5 6">
    <name type="scientific">Nocardia pseudobrasiliensis</name>
    <dbReference type="NCBI Taxonomy" id="45979"/>
    <lineage>
        <taxon>Bacteria</taxon>
        <taxon>Bacillati</taxon>
        <taxon>Actinomycetota</taxon>
        <taxon>Actinomycetes</taxon>
        <taxon>Mycobacteriales</taxon>
        <taxon>Nocardiaceae</taxon>
        <taxon>Nocardia</taxon>
    </lineage>
</organism>
<keyword evidence="6" id="KW-1185">Reference proteome</keyword>
<dbReference type="GO" id="GO:0003723">
    <property type="term" value="F:RNA binding"/>
    <property type="evidence" value="ECO:0007669"/>
    <property type="project" value="InterPro"/>
</dbReference>
<evidence type="ECO:0000256" key="2">
    <source>
        <dbReference type="ARBA" id="ARBA00022679"/>
    </source>
</evidence>